<name>A0A7R9M0J2_9ACAR</name>
<gene>
    <name evidence="2" type="ORF">OSB1V03_LOCUS22670</name>
</gene>
<dbReference type="EMBL" id="OC904695">
    <property type="protein sequence ID" value="CAD7650040.1"/>
    <property type="molecule type" value="Genomic_DNA"/>
</dbReference>
<feature type="compositionally biased region" description="Basic residues" evidence="1">
    <location>
        <begin position="82"/>
        <end position="95"/>
    </location>
</feature>
<evidence type="ECO:0000256" key="1">
    <source>
        <dbReference type="SAM" id="MobiDB-lite"/>
    </source>
</evidence>
<evidence type="ECO:0000313" key="2">
    <source>
        <dbReference type="EMBL" id="CAD7650040.1"/>
    </source>
</evidence>
<dbReference type="AlphaFoldDB" id="A0A7R9M0J2"/>
<dbReference type="Proteomes" id="UP000759131">
    <property type="component" value="Unassembled WGS sequence"/>
</dbReference>
<reference evidence="2" key="1">
    <citation type="submission" date="2020-11" db="EMBL/GenBank/DDBJ databases">
        <authorList>
            <person name="Tran Van P."/>
        </authorList>
    </citation>
    <scope>NUCLEOTIDE SEQUENCE</scope>
</reference>
<proteinExistence type="predicted"/>
<sequence length="105" mass="11988">MIITSFDSDMNSSLILSEVVIKHRNQSVCTESHSDSNDEIVVTIENVVPMETTEDTLSVDEYQLMRSLGLPTRFTSRDANKRSKRSQQKTKTVAKQKKFYEDIDA</sequence>
<dbReference type="EMBL" id="CAJPIZ010050120">
    <property type="protein sequence ID" value="CAG2122725.1"/>
    <property type="molecule type" value="Genomic_DNA"/>
</dbReference>
<protein>
    <submittedName>
        <fullName evidence="2">Uncharacterized protein</fullName>
    </submittedName>
</protein>
<accession>A0A7R9M0J2</accession>
<organism evidence="2">
    <name type="scientific">Medioppia subpectinata</name>
    <dbReference type="NCBI Taxonomy" id="1979941"/>
    <lineage>
        <taxon>Eukaryota</taxon>
        <taxon>Metazoa</taxon>
        <taxon>Ecdysozoa</taxon>
        <taxon>Arthropoda</taxon>
        <taxon>Chelicerata</taxon>
        <taxon>Arachnida</taxon>
        <taxon>Acari</taxon>
        <taxon>Acariformes</taxon>
        <taxon>Sarcoptiformes</taxon>
        <taxon>Oribatida</taxon>
        <taxon>Brachypylina</taxon>
        <taxon>Oppioidea</taxon>
        <taxon>Oppiidae</taxon>
        <taxon>Medioppia</taxon>
    </lineage>
</organism>
<keyword evidence="3" id="KW-1185">Reference proteome</keyword>
<evidence type="ECO:0000313" key="3">
    <source>
        <dbReference type="Proteomes" id="UP000759131"/>
    </source>
</evidence>
<feature type="non-terminal residue" evidence="2">
    <location>
        <position position="105"/>
    </location>
</feature>
<feature type="region of interest" description="Disordered" evidence="1">
    <location>
        <begin position="73"/>
        <end position="95"/>
    </location>
</feature>